<dbReference type="RefSeq" id="XP_016624244.1">
    <property type="nucleotide sequence ID" value="XM_016758916.1"/>
</dbReference>
<protein>
    <recommendedName>
        <fullName evidence="6">Fungal N-terminal domain-containing protein</fullName>
    </recommendedName>
</protein>
<name>A0A0D2I324_CLAB1</name>
<gene>
    <name evidence="4" type="ORF">Z519_01159</name>
</gene>
<evidence type="ECO:0000256" key="2">
    <source>
        <dbReference type="ARBA" id="ARBA00023043"/>
    </source>
</evidence>
<accession>A0A0D2I324</accession>
<evidence type="ECO:0000313" key="4">
    <source>
        <dbReference type="EMBL" id="KIW97575.1"/>
    </source>
</evidence>
<evidence type="ECO:0008006" key="6">
    <source>
        <dbReference type="Google" id="ProtNLM"/>
    </source>
</evidence>
<evidence type="ECO:0000256" key="1">
    <source>
        <dbReference type="ARBA" id="ARBA00022737"/>
    </source>
</evidence>
<dbReference type="SUPFAM" id="SSF48403">
    <property type="entry name" value="Ankyrin repeat"/>
    <property type="match status" value="1"/>
</dbReference>
<dbReference type="AlphaFoldDB" id="A0A0D2I324"/>
<feature type="repeat" description="ANK" evidence="3">
    <location>
        <begin position="288"/>
        <end position="320"/>
    </location>
</feature>
<evidence type="ECO:0000256" key="3">
    <source>
        <dbReference type="PROSITE-ProRule" id="PRU00023"/>
    </source>
</evidence>
<evidence type="ECO:0000313" key="5">
    <source>
        <dbReference type="Proteomes" id="UP000053789"/>
    </source>
</evidence>
<dbReference type="PROSITE" id="PS50297">
    <property type="entry name" value="ANK_REP_REGION"/>
    <property type="match status" value="1"/>
</dbReference>
<proteinExistence type="predicted"/>
<dbReference type="PANTHER" id="PTHR24198:SF165">
    <property type="entry name" value="ANKYRIN REPEAT-CONTAINING PROTEIN-RELATED"/>
    <property type="match status" value="1"/>
</dbReference>
<dbReference type="OrthoDB" id="366390at2759"/>
<feature type="repeat" description="ANK" evidence="3">
    <location>
        <begin position="467"/>
        <end position="499"/>
    </location>
</feature>
<keyword evidence="2 3" id="KW-0040">ANK repeat</keyword>
<dbReference type="InterPro" id="IPR002110">
    <property type="entry name" value="Ankyrin_rpt"/>
</dbReference>
<keyword evidence="1" id="KW-0677">Repeat</keyword>
<dbReference type="Gene3D" id="1.25.40.20">
    <property type="entry name" value="Ankyrin repeat-containing domain"/>
    <property type="match status" value="2"/>
</dbReference>
<dbReference type="GeneID" id="27694087"/>
<keyword evidence="5" id="KW-1185">Reference proteome</keyword>
<dbReference type="SMART" id="SM00248">
    <property type="entry name" value="ANK"/>
    <property type="match status" value="6"/>
</dbReference>
<dbReference type="InterPro" id="IPR036770">
    <property type="entry name" value="Ankyrin_rpt-contain_sf"/>
</dbReference>
<dbReference type="PANTHER" id="PTHR24198">
    <property type="entry name" value="ANKYRIN REPEAT AND PROTEIN KINASE DOMAIN-CONTAINING PROTEIN"/>
    <property type="match status" value="1"/>
</dbReference>
<reference evidence="4" key="1">
    <citation type="submission" date="2015-01" db="EMBL/GenBank/DDBJ databases">
        <title>The Genome Sequence of Cladophialophora bantiana CBS 173.52.</title>
        <authorList>
            <consortium name="The Broad Institute Genomics Platform"/>
            <person name="Cuomo C."/>
            <person name="de Hoog S."/>
            <person name="Gorbushina A."/>
            <person name="Stielow B."/>
            <person name="Teixiera M."/>
            <person name="Abouelleil A."/>
            <person name="Chapman S.B."/>
            <person name="Priest M."/>
            <person name="Young S.K."/>
            <person name="Wortman J."/>
            <person name="Nusbaum C."/>
            <person name="Birren B."/>
        </authorList>
    </citation>
    <scope>NUCLEOTIDE SEQUENCE [LARGE SCALE GENOMIC DNA]</scope>
    <source>
        <strain evidence="4">CBS 173.52</strain>
    </source>
</reference>
<organism evidence="4 5">
    <name type="scientific">Cladophialophora bantiana (strain ATCC 10958 / CBS 173.52 / CDC B-1940 / NIH 8579)</name>
    <name type="common">Xylohypha bantiana</name>
    <dbReference type="NCBI Taxonomy" id="1442370"/>
    <lineage>
        <taxon>Eukaryota</taxon>
        <taxon>Fungi</taxon>
        <taxon>Dikarya</taxon>
        <taxon>Ascomycota</taxon>
        <taxon>Pezizomycotina</taxon>
        <taxon>Eurotiomycetes</taxon>
        <taxon>Chaetothyriomycetidae</taxon>
        <taxon>Chaetothyriales</taxon>
        <taxon>Herpotrichiellaceae</taxon>
        <taxon>Cladophialophora</taxon>
    </lineage>
</organism>
<dbReference type="HOGENOM" id="CLU_467714_0_0_1"/>
<sequence>MEVIGAAASIVTLIEVAKVAFELQHRFQEAPEKVKKSIHHVHYLAILLPTLLEVQENIHDECGIAKACATMLEACRHEIAALKDTLASITKGRHHGRIHWALVGHTRAKELTTELAQVESSLSLVLNMLQCHRLQMLSEVTANLSQQMALAKRLVQRPNFCSCCHSERTCPDARGRKGAFNQKGAHVSRRTFGCTNLATVTATVAYLCRDGDYTSVLSLKLDLISKWGLQLEFSGWLPELRVDRITLSTRQFVPNNDPFMLACHDGDMGAVREVLSKNPASVTFSDEWERTPLCLAIEGGHVDICKELLGRGARIDSTFGQYQTPAVSWALKLRKLDIARLLLSKGASLEHLSAWGWSPIFYLWAETRRQEESSLFLDILRSTDEFDWLHRGVVDTEGWTLLARCAVYGVPKDTLTLIKYGVDPSERAPGSKWTALHYVVYYGVVDTFFALFPIFQDRADIEIPDSMGWTLLHLAVGNGNAVIIRHLLENGANWKAETLPSYDEDIPDSIQGIPASAVQIALAYGEQRYLDFLDLLDELGLLEDEREADEVWSDAVSN</sequence>
<dbReference type="PROSITE" id="PS50088">
    <property type="entry name" value="ANK_REPEAT"/>
    <property type="match status" value="2"/>
</dbReference>
<dbReference type="VEuPathDB" id="FungiDB:Z519_01159"/>
<dbReference type="Pfam" id="PF12796">
    <property type="entry name" value="Ank_2"/>
    <property type="match status" value="2"/>
</dbReference>
<dbReference type="Proteomes" id="UP000053789">
    <property type="component" value="Unassembled WGS sequence"/>
</dbReference>
<dbReference type="EMBL" id="KN846981">
    <property type="protein sequence ID" value="KIW97575.1"/>
    <property type="molecule type" value="Genomic_DNA"/>
</dbReference>